<feature type="transmembrane region" description="Helical" evidence="1">
    <location>
        <begin position="44"/>
        <end position="63"/>
    </location>
</feature>
<evidence type="ECO:0000256" key="1">
    <source>
        <dbReference type="SAM" id="Phobius"/>
    </source>
</evidence>
<gene>
    <name evidence="2" type="ORF">SAMN06265373_11335</name>
</gene>
<comment type="caution">
    <text evidence="2">The sequence shown here is derived from an EMBL/GenBank/DDBJ whole genome shotgun (WGS) entry which is preliminary data.</text>
</comment>
<evidence type="ECO:0000313" key="3">
    <source>
        <dbReference type="Proteomes" id="UP001157961"/>
    </source>
</evidence>
<keyword evidence="1" id="KW-0472">Membrane</keyword>
<organism evidence="2 3">
    <name type="scientific">Shimia sagamensis</name>
    <dbReference type="NCBI Taxonomy" id="1566352"/>
    <lineage>
        <taxon>Bacteria</taxon>
        <taxon>Pseudomonadati</taxon>
        <taxon>Pseudomonadota</taxon>
        <taxon>Alphaproteobacteria</taxon>
        <taxon>Rhodobacterales</taxon>
        <taxon>Roseobacteraceae</taxon>
    </lineage>
</organism>
<dbReference type="Proteomes" id="UP001157961">
    <property type="component" value="Unassembled WGS sequence"/>
</dbReference>
<protein>
    <submittedName>
        <fullName evidence="2">Uncharacterized protein</fullName>
    </submittedName>
</protein>
<name>A0ABY1PK80_9RHOB</name>
<accession>A0ABY1PK80</accession>
<evidence type="ECO:0000313" key="2">
    <source>
        <dbReference type="EMBL" id="SMP36040.1"/>
    </source>
</evidence>
<reference evidence="2 3" key="1">
    <citation type="submission" date="2017-05" db="EMBL/GenBank/DDBJ databases">
        <authorList>
            <person name="Varghese N."/>
            <person name="Submissions S."/>
        </authorList>
    </citation>
    <scope>NUCLEOTIDE SEQUENCE [LARGE SCALE GENOMIC DNA]</scope>
    <source>
        <strain evidence="2 3">DSM 29734</strain>
    </source>
</reference>
<keyword evidence="1" id="KW-1133">Transmembrane helix</keyword>
<dbReference type="RefSeq" id="WP_283427977.1">
    <property type="nucleotide sequence ID" value="NZ_FXTY01000013.1"/>
</dbReference>
<sequence length="143" mass="16154">MTKIDSRMVFFLSCCFLVAGSVYEPRILGDENSFLEQFVNHEFLNFMGVIVTITLASTANIHMELRRKEAKAKKDFLSGTRNAVKKSAYSLVWALFLSLILVVGKPLLPDTHTWMAIANSIALSIILWGILVIWDITKLSFKL</sequence>
<dbReference type="EMBL" id="FXTY01000013">
    <property type="protein sequence ID" value="SMP36040.1"/>
    <property type="molecule type" value="Genomic_DNA"/>
</dbReference>
<proteinExistence type="predicted"/>
<feature type="transmembrane region" description="Helical" evidence="1">
    <location>
        <begin position="114"/>
        <end position="134"/>
    </location>
</feature>
<keyword evidence="1" id="KW-0812">Transmembrane</keyword>
<keyword evidence="3" id="KW-1185">Reference proteome</keyword>
<feature type="transmembrane region" description="Helical" evidence="1">
    <location>
        <begin position="88"/>
        <end position="108"/>
    </location>
</feature>